<reference evidence="1 2" key="1">
    <citation type="submission" date="2024-03" db="EMBL/GenBank/DDBJ databases">
        <title>Human intestinal bacterial collection.</title>
        <authorList>
            <person name="Pauvert C."/>
            <person name="Hitch T.C.A."/>
            <person name="Clavel T."/>
        </authorList>
    </citation>
    <scope>NUCLEOTIDE SEQUENCE [LARGE SCALE GENOMIC DNA]</scope>
    <source>
        <strain evidence="1 2">CLA-AP-H34</strain>
    </source>
</reference>
<protein>
    <submittedName>
        <fullName evidence="1">Uncharacterized protein</fullName>
    </submittedName>
</protein>
<accession>A0ABV1EPV1</accession>
<organism evidence="1 2">
    <name type="scientific">Flavonifractor hominis</name>
    <dbReference type="NCBI Taxonomy" id="3133178"/>
    <lineage>
        <taxon>Bacteria</taxon>
        <taxon>Bacillati</taxon>
        <taxon>Bacillota</taxon>
        <taxon>Clostridia</taxon>
        <taxon>Eubacteriales</taxon>
        <taxon>Oscillospiraceae</taxon>
        <taxon>Flavonifractor</taxon>
    </lineage>
</organism>
<keyword evidence="2" id="KW-1185">Reference proteome</keyword>
<evidence type="ECO:0000313" key="1">
    <source>
        <dbReference type="EMBL" id="MEQ2455922.1"/>
    </source>
</evidence>
<dbReference type="Proteomes" id="UP001440599">
    <property type="component" value="Unassembled WGS sequence"/>
</dbReference>
<comment type="caution">
    <text evidence="1">The sequence shown here is derived from an EMBL/GenBank/DDBJ whole genome shotgun (WGS) entry which is preliminary data.</text>
</comment>
<dbReference type="RefSeq" id="WP_349139519.1">
    <property type="nucleotide sequence ID" value="NZ_JBBMFT010000002.1"/>
</dbReference>
<gene>
    <name evidence="1" type="ORF">WMO45_05250</name>
</gene>
<proteinExistence type="predicted"/>
<sequence length="102" mass="11027">MLNPDRRRDPARIRAQAEAAAKTILAQSRAGTAPLEETPMRRYRPLGPLCMPCLPSALPDAGMQAGLDRVLEALNEQNQLLVDLLGAVNALNAATLSIQNRL</sequence>
<evidence type="ECO:0000313" key="2">
    <source>
        <dbReference type="Proteomes" id="UP001440599"/>
    </source>
</evidence>
<dbReference type="EMBL" id="JBBMFT010000002">
    <property type="protein sequence ID" value="MEQ2455922.1"/>
    <property type="molecule type" value="Genomic_DNA"/>
</dbReference>
<name>A0ABV1EPV1_9FIRM</name>